<feature type="domain" description="RNase H type-1" evidence="1">
    <location>
        <begin position="3"/>
        <end position="61"/>
    </location>
</feature>
<comment type="caution">
    <text evidence="2">The sequence shown here is derived from an EMBL/GenBank/DDBJ whole genome shotgun (WGS) entry which is preliminary data.</text>
</comment>
<sequence length="113" mass="12391">MYRDHSGQVIVALSQKIVLPRTVEMAEVLAARRAVEFARELSLFDVIIKGDCLQVVKALNAFGGCNTFPQTQKKQNRRKKIIKSDQIVAVRRLGLKAKACEAKAIGAVRLAGG</sequence>
<accession>A0AAW0LBZ7</accession>
<organism evidence="2 3">
    <name type="scientific">Quercus suber</name>
    <name type="common">Cork oak</name>
    <dbReference type="NCBI Taxonomy" id="58331"/>
    <lineage>
        <taxon>Eukaryota</taxon>
        <taxon>Viridiplantae</taxon>
        <taxon>Streptophyta</taxon>
        <taxon>Embryophyta</taxon>
        <taxon>Tracheophyta</taxon>
        <taxon>Spermatophyta</taxon>
        <taxon>Magnoliopsida</taxon>
        <taxon>eudicotyledons</taxon>
        <taxon>Gunneridae</taxon>
        <taxon>Pentapetalae</taxon>
        <taxon>rosids</taxon>
        <taxon>fabids</taxon>
        <taxon>Fagales</taxon>
        <taxon>Fagaceae</taxon>
        <taxon>Quercus</taxon>
    </lineage>
</organism>
<evidence type="ECO:0000313" key="3">
    <source>
        <dbReference type="Proteomes" id="UP000237347"/>
    </source>
</evidence>
<dbReference type="GO" id="GO:0003676">
    <property type="term" value="F:nucleic acid binding"/>
    <property type="evidence" value="ECO:0007669"/>
    <property type="project" value="InterPro"/>
</dbReference>
<gene>
    <name evidence="2" type="ORF">CFP56_004884</name>
</gene>
<dbReference type="Proteomes" id="UP000237347">
    <property type="component" value="Unassembled WGS sequence"/>
</dbReference>
<dbReference type="Gene3D" id="3.30.420.10">
    <property type="entry name" value="Ribonuclease H-like superfamily/Ribonuclease H"/>
    <property type="match status" value="1"/>
</dbReference>
<dbReference type="InterPro" id="IPR036397">
    <property type="entry name" value="RNaseH_sf"/>
</dbReference>
<dbReference type="Pfam" id="PF13456">
    <property type="entry name" value="RVT_3"/>
    <property type="match status" value="1"/>
</dbReference>
<dbReference type="PANTHER" id="PTHR47723">
    <property type="entry name" value="OS05G0353850 PROTEIN"/>
    <property type="match status" value="1"/>
</dbReference>
<proteinExistence type="predicted"/>
<evidence type="ECO:0000313" key="2">
    <source>
        <dbReference type="EMBL" id="KAK7848506.1"/>
    </source>
</evidence>
<dbReference type="EMBL" id="PKMF04000126">
    <property type="protein sequence ID" value="KAK7848506.1"/>
    <property type="molecule type" value="Genomic_DNA"/>
</dbReference>
<protein>
    <recommendedName>
        <fullName evidence="1">RNase H type-1 domain-containing protein</fullName>
    </recommendedName>
</protein>
<keyword evidence="3" id="KW-1185">Reference proteome</keyword>
<dbReference type="InterPro" id="IPR053151">
    <property type="entry name" value="RNase_H-like"/>
</dbReference>
<dbReference type="GO" id="GO:0004523">
    <property type="term" value="F:RNA-DNA hybrid ribonuclease activity"/>
    <property type="evidence" value="ECO:0007669"/>
    <property type="project" value="InterPro"/>
</dbReference>
<evidence type="ECO:0000259" key="1">
    <source>
        <dbReference type="Pfam" id="PF13456"/>
    </source>
</evidence>
<dbReference type="AlphaFoldDB" id="A0AAW0LBZ7"/>
<name>A0AAW0LBZ7_QUESU</name>
<dbReference type="InterPro" id="IPR002156">
    <property type="entry name" value="RNaseH_domain"/>
</dbReference>
<reference evidence="2 3" key="1">
    <citation type="journal article" date="2018" name="Sci. Data">
        <title>The draft genome sequence of cork oak.</title>
        <authorList>
            <person name="Ramos A.M."/>
            <person name="Usie A."/>
            <person name="Barbosa P."/>
            <person name="Barros P.M."/>
            <person name="Capote T."/>
            <person name="Chaves I."/>
            <person name="Simoes F."/>
            <person name="Abreu I."/>
            <person name="Carrasquinho I."/>
            <person name="Faro C."/>
            <person name="Guimaraes J.B."/>
            <person name="Mendonca D."/>
            <person name="Nobrega F."/>
            <person name="Rodrigues L."/>
            <person name="Saibo N.J.M."/>
            <person name="Varela M.C."/>
            <person name="Egas C."/>
            <person name="Matos J."/>
            <person name="Miguel C.M."/>
            <person name="Oliveira M.M."/>
            <person name="Ricardo C.P."/>
            <person name="Goncalves S."/>
        </authorList>
    </citation>
    <scope>NUCLEOTIDE SEQUENCE [LARGE SCALE GENOMIC DNA]</scope>
    <source>
        <strain evidence="3">cv. HL8</strain>
    </source>
</reference>
<dbReference type="CDD" id="cd06222">
    <property type="entry name" value="RNase_H_like"/>
    <property type="match status" value="1"/>
</dbReference>
<dbReference type="PANTHER" id="PTHR47723:SF19">
    <property type="entry name" value="POLYNUCLEOTIDYL TRANSFERASE, RIBONUCLEASE H-LIKE SUPERFAMILY PROTEIN"/>
    <property type="match status" value="1"/>
</dbReference>
<dbReference type="InterPro" id="IPR044730">
    <property type="entry name" value="RNase_H-like_dom_plant"/>
</dbReference>